<evidence type="ECO:0000256" key="2">
    <source>
        <dbReference type="ARBA" id="ARBA00022679"/>
    </source>
</evidence>
<reference evidence="6" key="1">
    <citation type="submission" date="2019-12" db="EMBL/GenBank/DDBJ databases">
        <title>Comparative genomics gives insights into the taxonomy of the Azoarcus-Aromatoleum group and reveals separate origins of nif in the plant-associated Azoarcus and non-plant-associated Aromatoleum sub-groups.</title>
        <authorList>
            <person name="Lafos M."/>
            <person name="Maluk M."/>
            <person name="Batista M."/>
            <person name="Junghare M."/>
            <person name="Carmona M."/>
            <person name="Faoro H."/>
            <person name="Cruz L.M."/>
            <person name="Battistoni F."/>
            <person name="De Souza E."/>
            <person name="Pedrosa F."/>
            <person name="Chen W.-M."/>
            <person name="Poole P.S."/>
            <person name="Dixon R.A."/>
            <person name="James E.K."/>
        </authorList>
    </citation>
    <scope>NUCLEOTIDE SEQUENCE</scope>
    <source>
        <strain evidence="6">NSC3</strain>
    </source>
</reference>
<dbReference type="InterPro" id="IPR002123">
    <property type="entry name" value="Plipid/glycerol_acylTrfase"/>
</dbReference>
<keyword evidence="2" id="KW-0808">Transferase</keyword>
<dbReference type="RefSeq" id="WP_168988549.1">
    <property type="nucleotide sequence ID" value="NZ_CAWPHM010000305.1"/>
</dbReference>
<keyword evidence="4" id="KW-0812">Transmembrane</keyword>
<evidence type="ECO:0000313" key="7">
    <source>
        <dbReference type="Proteomes" id="UP000599523"/>
    </source>
</evidence>
<organism evidence="6 7">
    <name type="scientific">Azoarcus taiwanensis</name>
    <dbReference type="NCBI Taxonomy" id="666964"/>
    <lineage>
        <taxon>Bacteria</taxon>
        <taxon>Pseudomonadati</taxon>
        <taxon>Pseudomonadota</taxon>
        <taxon>Betaproteobacteria</taxon>
        <taxon>Rhodocyclales</taxon>
        <taxon>Zoogloeaceae</taxon>
        <taxon>Azoarcus</taxon>
    </lineage>
</organism>
<evidence type="ECO:0000313" key="6">
    <source>
        <dbReference type="EMBL" id="NMG03850.1"/>
    </source>
</evidence>
<comment type="pathway">
    <text evidence="1">Lipid metabolism.</text>
</comment>
<evidence type="ECO:0000256" key="4">
    <source>
        <dbReference type="SAM" id="Phobius"/>
    </source>
</evidence>
<dbReference type="PANTHER" id="PTHR10434:SF66">
    <property type="entry name" value="PHOSPHOLIPID_GLYCEROL ACYLTRANSFERASE DOMAIN-CONTAINING PROTEIN"/>
    <property type="match status" value="1"/>
</dbReference>
<dbReference type="EMBL" id="WTVM01000077">
    <property type="protein sequence ID" value="NMG03850.1"/>
    <property type="molecule type" value="Genomic_DNA"/>
</dbReference>
<proteinExistence type="predicted"/>
<keyword evidence="4" id="KW-1133">Transmembrane helix</keyword>
<protein>
    <submittedName>
        <fullName evidence="6">1-acyl-sn-glycerol-3-phosphate acyltransferase</fullName>
    </submittedName>
</protein>
<keyword evidence="7" id="KW-1185">Reference proteome</keyword>
<dbReference type="Proteomes" id="UP000599523">
    <property type="component" value="Unassembled WGS sequence"/>
</dbReference>
<comment type="caution">
    <text evidence="6">The sequence shown here is derived from an EMBL/GenBank/DDBJ whole genome shotgun (WGS) entry which is preliminary data.</text>
</comment>
<dbReference type="AlphaFoldDB" id="A0A972JAC1"/>
<accession>A0A972JAC1</accession>
<dbReference type="CDD" id="cd07989">
    <property type="entry name" value="LPLAT_AGPAT-like"/>
    <property type="match status" value="1"/>
</dbReference>
<dbReference type="GO" id="GO:0003841">
    <property type="term" value="F:1-acylglycerol-3-phosphate O-acyltransferase activity"/>
    <property type="evidence" value="ECO:0007669"/>
    <property type="project" value="TreeGrafter"/>
</dbReference>
<keyword evidence="3 6" id="KW-0012">Acyltransferase</keyword>
<sequence>MRERLNFFWRLSVTGLCFALFSLGGSILSALVFYPLQCLPGEPARRHRRAQALIQRFFAMLISLLQRLGVMRLELQNAEALRSCGNALIFANHPSYLDVVIMLSLMPRSSCIVNSRLWRSPFYGAVVRSAGYIRNDAPETLIEHGVSVLDRGEPLIVFPEGTRSTPGAPLRMQRGAAHIALHSGRDIVPVILTCDPPTLTKGAPWYRIPMQAFTYRLRVLPAIRVADHIDTTQPHSLGARHLTQFLEQLFTVELQTNARA</sequence>
<dbReference type="PANTHER" id="PTHR10434">
    <property type="entry name" value="1-ACYL-SN-GLYCEROL-3-PHOSPHATE ACYLTRANSFERASE"/>
    <property type="match status" value="1"/>
</dbReference>
<gene>
    <name evidence="6" type="ORF">GPA21_12850</name>
</gene>
<feature type="domain" description="Phospholipid/glycerol acyltransferase" evidence="5">
    <location>
        <begin position="87"/>
        <end position="195"/>
    </location>
</feature>
<name>A0A972JAC1_9RHOO</name>
<keyword evidence="4" id="KW-0472">Membrane</keyword>
<evidence type="ECO:0000256" key="3">
    <source>
        <dbReference type="ARBA" id="ARBA00023315"/>
    </source>
</evidence>
<evidence type="ECO:0000259" key="5">
    <source>
        <dbReference type="SMART" id="SM00563"/>
    </source>
</evidence>
<dbReference type="SMART" id="SM00563">
    <property type="entry name" value="PlsC"/>
    <property type="match status" value="1"/>
</dbReference>
<evidence type="ECO:0000256" key="1">
    <source>
        <dbReference type="ARBA" id="ARBA00005189"/>
    </source>
</evidence>
<dbReference type="GO" id="GO:0006654">
    <property type="term" value="P:phosphatidic acid biosynthetic process"/>
    <property type="evidence" value="ECO:0007669"/>
    <property type="project" value="TreeGrafter"/>
</dbReference>
<dbReference type="Pfam" id="PF01553">
    <property type="entry name" value="Acyltransferase"/>
    <property type="match status" value="1"/>
</dbReference>
<feature type="transmembrane region" description="Helical" evidence="4">
    <location>
        <begin position="7"/>
        <end position="33"/>
    </location>
</feature>
<dbReference type="SUPFAM" id="SSF69593">
    <property type="entry name" value="Glycerol-3-phosphate (1)-acyltransferase"/>
    <property type="match status" value="1"/>
</dbReference>